<keyword evidence="2" id="KW-1185">Reference proteome</keyword>
<dbReference type="AlphaFoldDB" id="A0AA91M1U3"/>
<proteinExistence type="predicted"/>
<dbReference type="Proteomes" id="UP000192320">
    <property type="component" value="Unassembled WGS sequence"/>
</dbReference>
<dbReference type="EMBL" id="MVHZ01000039">
    <property type="protein sequence ID" value="ORA97068.1"/>
    <property type="molecule type" value="Genomic_DNA"/>
</dbReference>
<protein>
    <submittedName>
        <fullName evidence="1">Uncharacterized protein</fullName>
    </submittedName>
</protein>
<accession>A0AA91M1U3</accession>
<organism evidence="1 2">
    <name type="scientific">Mycolicibacter minnesotensis</name>
    <dbReference type="NCBI Taxonomy" id="1118379"/>
    <lineage>
        <taxon>Bacteria</taxon>
        <taxon>Bacillati</taxon>
        <taxon>Actinomycetota</taxon>
        <taxon>Actinomycetes</taxon>
        <taxon>Mycobacteriales</taxon>
        <taxon>Mycobacteriaceae</taxon>
        <taxon>Mycolicibacter</taxon>
    </lineage>
</organism>
<name>A0AA91M1U3_9MYCO</name>
<comment type="caution">
    <text evidence="1">The sequence shown here is derived from an EMBL/GenBank/DDBJ whole genome shotgun (WGS) entry which is preliminary data.</text>
</comment>
<evidence type="ECO:0000313" key="1">
    <source>
        <dbReference type="EMBL" id="ORA97068.1"/>
    </source>
</evidence>
<evidence type="ECO:0000313" key="2">
    <source>
        <dbReference type="Proteomes" id="UP000192320"/>
    </source>
</evidence>
<reference evidence="1 2" key="1">
    <citation type="submission" date="2017-02" db="EMBL/GenBank/DDBJ databases">
        <title>The new phylogeny of genus Mycobacterium.</title>
        <authorList>
            <person name="Tortoli E."/>
            <person name="Trovato A."/>
            <person name="Cirillo D.M."/>
        </authorList>
    </citation>
    <scope>NUCLEOTIDE SEQUENCE [LARGE SCALE GENOMIC DNA]</scope>
    <source>
        <strain evidence="1 2">DSM 45633</strain>
    </source>
</reference>
<sequence>MSKSLQQLAERRFPEMIEDLMLVALGSWADHDWHTFDRQEVNCTAQLYRWLRIAKRGSPQFVYLNVELEYLNLTPAMLAGEESVVNAQRPDLSISIGETGIHVECKRLLTSGPWCHHYVHKGIQRFVSSSYGANEQQGMMVGYIQQATLDGLLGSVNGFVEAHPMMGSGHQLATAQPPASYGSRHRSHHVRTSDVPIDLSHYWVLLGESLTQAD</sequence>
<gene>
    <name evidence="1" type="ORF">BST33_19280</name>
</gene>